<dbReference type="RefSeq" id="WP_319961540.1">
    <property type="nucleotide sequence ID" value="NZ_JAXARY010000008.1"/>
</dbReference>
<dbReference type="EMBL" id="JAXARY010000008">
    <property type="protein sequence ID" value="MDX8127780.1"/>
    <property type="molecule type" value="Genomic_DNA"/>
</dbReference>
<dbReference type="Pfam" id="PF04101">
    <property type="entry name" value="Glyco_tran_28_C"/>
    <property type="match status" value="1"/>
</dbReference>
<feature type="domain" description="Glycosyl transferase family 28 C-terminal" evidence="1">
    <location>
        <begin position="234"/>
        <end position="373"/>
    </location>
</feature>
<keyword evidence="3" id="KW-1185">Reference proteome</keyword>
<dbReference type="PANTHER" id="PTHR21015:SF28">
    <property type="entry name" value="SLL1722 PROTEIN"/>
    <property type="match status" value="1"/>
</dbReference>
<organism evidence="2 3">
    <name type="scientific">Methylomonas defluvii</name>
    <dbReference type="NCBI Taxonomy" id="3045149"/>
    <lineage>
        <taxon>Bacteria</taxon>
        <taxon>Pseudomonadati</taxon>
        <taxon>Pseudomonadota</taxon>
        <taxon>Gammaproteobacteria</taxon>
        <taxon>Methylococcales</taxon>
        <taxon>Methylococcaceae</taxon>
        <taxon>Methylomonas</taxon>
    </lineage>
</organism>
<dbReference type="InterPro" id="IPR007235">
    <property type="entry name" value="Glyco_trans_28_C"/>
</dbReference>
<dbReference type="Proteomes" id="UP001284537">
    <property type="component" value="Unassembled WGS sequence"/>
</dbReference>
<dbReference type="PANTHER" id="PTHR21015">
    <property type="entry name" value="UDP-N-ACETYLGLUCOSAMINE--N-ACETYLMURAMYL-(PENTAPEPTIDE) PYROPHOSPHORYL-UNDECAPRENOL N-ACETYLGLUCOSAMINE TRANSFERASE 1"/>
    <property type="match status" value="1"/>
</dbReference>
<comment type="caution">
    <text evidence="2">The sequence shown here is derived from an EMBL/GenBank/DDBJ whole genome shotgun (WGS) entry which is preliminary data.</text>
</comment>
<proteinExistence type="predicted"/>
<reference evidence="2 3" key="1">
    <citation type="submission" date="2023-11" db="EMBL/GenBank/DDBJ databases">
        <authorList>
            <person name="Ouyang M.-Y."/>
        </authorList>
    </citation>
    <scope>NUCLEOTIDE SEQUENCE [LARGE SCALE GENOMIC DNA]</scope>
    <source>
        <strain evidence="2 3">OY6</strain>
    </source>
</reference>
<gene>
    <name evidence="2" type="ORF">QLH52_10850</name>
</gene>
<evidence type="ECO:0000313" key="3">
    <source>
        <dbReference type="Proteomes" id="UP001284537"/>
    </source>
</evidence>
<dbReference type="SUPFAM" id="SSF53756">
    <property type="entry name" value="UDP-Glycosyltransferase/glycogen phosphorylase"/>
    <property type="match status" value="1"/>
</dbReference>
<name>A0ABU4UG12_9GAMM</name>
<dbReference type="Gene3D" id="3.40.50.2000">
    <property type="entry name" value="Glycogen Phosphorylase B"/>
    <property type="match status" value="1"/>
</dbReference>
<evidence type="ECO:0000259" key="1">
    <source>
        <dbReference type="Pfam" id="PF04101"/>
    </source>
</evidence>
<evidence type="ECO:0000313" key="2">
    <source>
        <dbReference type="EMBL" id="MDX8127780.1"/>
    </source>
</evidence>
<sequence length="418" mass="47221">MTLSKQSKRIIVYSHDTFGLGNIRRMLAISKSLVDADPNVSVLILSGSPMLHAFRIPDRIDYIKLPCLSRSVKGDYSVKFLDMEYAQLLTLRSNIILSAVLDFDPDLILVDKKPYGVSDELGAALNLMQRRGHRAKLVLLLRDILDSPESTIPVWKKNGYHDAIQSHYDKVLVVGSPEIYDMRKEYEFPDASHEKVDFCGYIARERSDKRAGEIRQQIGCTQERLVLVTAGGGEDGYQLLHSYLEGLNRQDMGDNTMTLMICGPEMSESRRHQLEILARSCRNVVIQEFNTDMMACMEAADLVVSMGGYNTTCELLTLRKRAILVPRVKPSQEQWIRAERLALQGLVRAIHPNNLTPKLLMDTVREELRRTNVHHSRMYQIDMGGLPRISQSISDLLYDCPANLPATIRASTRSASAD</sequence>
<protein>
    <submittedName>
        <fullName evidence="2">Glycosyltransferase</fullName>
    </submittedName>
</protein>
<accession>A0ABU4UG12</accession>